<dbReference type="Proteomes" id="UP000886520">
    <property type="component" value="Chromosome 4"/>
</dbReference>
<keyword evidence="9" id="KW-1133">Transmembrane helix</keyword>
<evidence type="ECO:0000313" key="12">
    <source>
        <dbReference type="Proteomes" id="UP000886520"/>
    </source>
</evidence>
<evidence type="ECO:0000256" key="9">
    <source>
        <dbReference type="SAM" id="Phobius"/>
    </source>
</evidence>
<keyword evidence="5" id="KW-0238">DNA-binding</keyword>
<evidence type="ECO:0000313" key="11">
    <source>
        <dbReference type="EMBL" id="KAI5080728.1"/>
    </source>
</evidence>
<dbReference type="GO" id="GO:0003700">
    <property type="term" value="F:DNA-binding transcription factor activity"/>
    <property type="evidence" value="ECO:0007669"/>
    <property type="project" value="InterPro"/>
</dbReference>
<dbReference type="InterPro" id="IPR045174">
    <property type="entry name" value="Dof"/>
</dbReference>
<dbReference type="Pfam" id="PF02701">
    <property type="entry name" value="Zn_ribbon_Dof"/>
    <property type="match status" value="1"/>
</dbReference>
<evidence type="ECO:0000259" key="10">
    <source>
        <dbReference type="PROSITE" id="PS50884"/>
    </source>
</evidence>
<dbReference type="OrthoDB" id="1927254at2759"/>
<keyword evidence="9" id="KW-0472">Membrane</keyword>
<feature type="domain" description="Dof-type" evidence="10">
    <location>
        <begin position="89"/>
        <end position="143"/>
    </location>
</feature>
<evidence type="ECO:0000256" key="2">
    <source>
        <dbReference type="ARBA" id="ARBA00022771"/>
    </source>
</evidence>
<keyword evidence="6" id="KW-0804">Transcription</keyword>
<feature type="transmembrane region" description="Helical" evidence="9">
    <location>
        <begin position="16"/>
        <end position="36"/>
    </location>
</feature>
<dbReference type="GO" id="GO:0003677">
    <property type="term" value="F:DNA binding"/>
    <property type="evidence" value="ECO:0007669"/>
    <property type="project" value="UniProtKB-KW"/>
</dbReference>
<evidence type="ECO:0000256" key="4">
    <source>
        <dbReference type="ARBA" id="ARBA00023015"/>
    </source>
</evidence>
<proteinExistence type="predicted"/>
<dbReference type="EMBL" id="JABFUD020000004">
    <property type="protein sequence ID" value="KAI5080728.1"/>
    <property type="molecule type" value="Genomic_DNA"/>
</dbReference>
<comment type="caution">
    <text evidence="11">The sequence shown here is derived from an EMBL/GenBank/DDBJ whole genome shotgun (WGS) entry which is preliminary data.</text>
</comment>
<reference evidence="11" key="1">
    <citation type="submission" date="2021-01" db="EMBL/GenBank/DDBJ databases">
        <title>Adiantum capillus-veneris genome.</title>
        <authorList>
            <person name="Fang Y."/>
            <person name="Liao Q."/>
        </authorList>
    </citation>
    <scope>NUCLEOTIDE SEQUENCE</scope>
    <source>
        <strain evidence="11">H3</strain>
        <tissue evidence="11">Leaf</tissue>
    </source>
</reference>
<dbReference type="AlphaFoldDB" id="A0A9D4V6V5"/>
<keyword evidence="1" id="KW-0479">Metal-binding</keyword>
<accession>A0A9D4V6V5</accession>
<feature type="region of interest" description="Disordered" evidence="8">
    <location>
        <begin position="314"/>
        <end position="336"/>
    </location>
</feature>
<dbReference type="GO" id="GO:0008270">
    <property type="term" value="F:zinc ion binding"/>
    <property type="evidence" value="ECO:0007669"/>
    <property type="project" value="UniProtKB-KW"/>
</dbReference>
<evidence type="ECO:0000256" key="8">
    <source>
        <dbReference type="SAM" id="MobiDB-lite"/>
    </source>
</evidence>
<dbReference type="PROSITE" id="PS50884">
    <property type="entry name" value="ZF_DOF_2"/>
    <property type="match status" value="1"/>
</dbReference>
<organism evidence="11 12">
    <name type="scientific">Adiantum capillus-veneris</name>
    <name type="common">Maidenhair fern</name>
    <dbReference type="NCBI Taxonomy" id="13818"/>
    <lineage>
        <taxon>Eukaryota</taxon>
        <taxon>Viridiplantae</taxon>
        <taxon>Streptophyta</taxon>
        <taxon>Embryophyta</taxon>
        <taxon>Tracheophyta</taxon>
        <taxon>Polypodiopsida</taxon>
        <taxon>Polypodiidae</taxon>
        <taxon>Polypodiales</taxon>
        <taxon>Pteridineae</taxon>
        <taxon>Pteridaceae</taxon>
        <taxon>Vittarioideae</taxon>
        <taxon>Adiantum</taxon>
    </lineage>
</organism>
<name>A0A9D4V6V5_ADICA</name>
<evidence type="ECO:0000256" key="5">
    <source>
        <dbReference type="ARBA" id="ARBA00023125"/>
    </source>
</evidence>
<keyword evidence="3" id="KW-0862">Zinc</keyword>
<keyword evidence="4" id="KW-0805">Transcription regulation</keyword>
<evidence type="ECO:0000256" key="6">
    <source>
        <dbReference type="ARBA" id="ARBA00023163"/>
    </source>
</evidence>
<sequence length="372" mass="39907">MSLERRGLVLLEWLLIYLRQISSGLRPTIILFFFILKGRYRTMMLTQQDTGVKPPDGSMNGKVAKQKGGLGTANIAAANGGVPTEQQPQRCPRCDSVNTKFCYYNNYSLSQPRHFCKNCRRYWTKGGALRNVPVGGGCRKNKRLKHRDPSSCLAALAEMDASGSSNILASIGGCGLPGFGPSTSSLIQDLANEGHRQLAISRLAGMQQAFDKRFLTENEHQGGVSTQDLFALGVGNGAPGTPGLLGPFDPSSFPALSYTRSDSHPMLFHPHHTSHELTPFFDAISATSPMLTPTLDHLSTFTSAATAAPVSHHATANSMGNTGAQQQPTTNSNDTLYNVPPQANDNSLWNVSWPEMHAALAGSAAAAGAMLH</sequence>
<gene>
    <name evidence="11" type="ORF">GOP47_0003911</name>
</gene>
<keyword evidence="2" id="KW-0863">Zinc-finger</keyword>
<evidence type="ECO:0000256" key="7">
    <source>
        <dbReference type="ARBA" id="ARBA00023242"/>
    </source>
</evidence>
<keyword evidence="9" id="KW-0812">Transmembrane</keyword>
<protein>
    <recommendedName>
        <fullName evidence="10">Dof-type domain-containing protein</fullName>
    </recommendedName>
</protein>
<keyword evidence="12" id="KW-1185">Reference proteome</keyword>
<dbReference type="PANTHER" id="PTHR31992">
    <property type="entry name" value="DOF ZINC FINGER PROTEIN DOF1.4-RELATED"/>
    <property type="match status" value="1"/>
</dbReference>
<evidence type="ECO:0000256" key="1">
    <source>
        <dbReference type="ARBA" id="ARBA00022723"/>
    </source>
</evidence>
<dbReference type="InterPro" id="IPR003851">
    <property type="entry name" value="Znf_Dof"/>
</dbReference>
<dbReference type="PROSITE" id="PS01361">
    <property type="entry name" value="ZF_DOF_1"/>
    <property type="match status" value="1"/>
</dbReference>
<keyword evidence="7" id="KW-0539">Nucleus</keyword>
<evidence type="ECO:0000256" key="3">
    <source>
        <dbReference type="ARBA" id="ARBA00022833"/>
    </source>
</evidence>